<name>A0A629KJ57_SALER</name>
<dbReference type="Pfam" id="PF01464">
    <property type="entry name" value="SLT"/>
    <property type="match status" value="1"/>
</dbReference>
<evidence type="ECO:0000259" key="1">
    <source>
        <dbReference type="Pfam" id="PF01464"/>
    </source>
</evidence>
<dbReference type="AlphaFoldDB" id="A0A629KJ57"/>
<sequence>MRTADATGKRGRRYPPRKLQTVILLTTAILSLSSFPVQAFCFEAAGAKYGISPRLLEAIARGESHLDPRAINVNRDKKGRVKSTDYGLMQINSTHIPELLAMGVISSADDLYRPCLNVQTGAWVLAKHFQVCGITWNCLGSYNAGFRADRHETREHYANRIWRIYKRLTAMPTIAATATKTAGKATRKGGK</sequence>
<dbReference type="Gene3D" id="1.10.530.10">
    <property type="match status" value="1"/>
</dbReference>
<organism evidence="2">
    <name type="scientific">Salmonella enterica</name>
    <name type="common">Salmonella choleraesuis</name>
    <dbReference type="NCBI Taxonomy" id="28901"/>
    <lineage>
        <taxon>Bacteria</taxon>
        <taxon>Pseudomonadati</taxon>
        <taxon>Pseudomonadota</taxon>
        <taxon>Gammaproteobacteria</taxon>
        <taxon>Enterobacterales</taxon>
        <taxon>Enterobacteriaceae</taxon>
        <taxon>Salmonella</taxon>
    </lineage>
</organism>
<dbReference type="CDD" id="cd13400">
    <property type="entry name" value="LT_IagB-like"/>
    <property type="match status" value="1"/>
</dbReference>
<dbReference type="SUPFAM" id="SSF53955">
    <property type="entry name" value="Lysozyme-like"/>
    <property type="match status" value="1"/>
</dbReference>
<evidence type="ECO:0000313" key="2">
    <source>
        <dbReference type="EMBL" id="EDF8921333.1"/>
    </source>
</evidence>
<feature type="domain" description="Transglycosylase SLT" evidence="1">
    <location>
        <begin position="41"/>
        <end position="162"/>
    </location>
</feature>
<proteinExistence type="predicted"/>
<reference evidence="2" key="1">
    <citation type="submission" date="2019-10" db="EMBL/GenBank/DDBJ databases">
        <authorList>
            <consortium name="PulseNet: The National Subtyping Network for Foodborne Disease Surveillance"/>
            <person name="Tarr C.L."/>
            <person name="Trees E."/>
            <person name="Katz L.S."/>
            <person name="Carleton-Romer H.A."/>
            <person name="Stroika S."/>
            <person name="Kucerova Z."/>
            <person name="Roache K.F."/>
            <person name="Sabol A.L."/>
            <person name="Besser J."/>
            <person name="Gerner-Smidt P."/>
        </authorList>
    </citation>
    <scope>NUCLEOTIDE SEQUENCE</scope>
    <source>
        <strain evidence="2">PNUSAS108628</strain>
    </source>
</reference>
<protein>
    <submittedName>
        <fullName evidence="2">Transglycosylase SLT domain-containing protein</fullName>
    </submittedName>
</protein>
<dbReference type="InterPro" id="IPR023346">
    <property type="entry name" value="Lysozyme-like_dom_sf"/>
</dbReference>
<comment type="caution">
    <text evidence="2">The sequence shown here is derived from an EMBL/GenBank/DDBJ whole genome shotgun (WGS) entry which is preliminary data.</text>
</comment>
<dbReference type="EMBL" id="AAMCFY010000106">
    <property type="protein sequence ID" value="EDF8921333.1"/>
    <property type="molecule type" value="Genomic_DNA"/>
</dbReference>
<gene>
    <name evidence="2" type="ORF">GCB20_20585</name>
</gene>
<dbReference type="InterPro" id="IPR008258">
    <property type="entry name" value="Transglycosylase_SLT_dom_1"/>
</dbReference>
<accession>A0A629KJ57</accession>